<reference evidence="2" key="1">
    <citation type="journal article" date="2019" name="Int. J. Syst. Evol. Microbiol.">
        <title>The Global Catalogue of Microorganisms (GCM) 10K type strain sequencing project: providing services to taxonomists for standard genome sequencing and annotation.</title>
        <authorList>
            <consortium name="The Broad Institute Genomics Platform"/>
            <consortium name="The Broad Institute Genome Sequencing Center for Infectious Disease"/>
            <person name="Wu L."/>
            <person name="Ma J."/>
        </authorList>
    </citation>
    <scope>NUCLEOTIDE SEQUENCE [LARGE SCALE GENOMIC DNA]</scope>
    <source>
        <strain evidence="2">JCM 16702</strain>
    </source>
</reference>
<dbReference type="InterPro" id="IPR023393">
    <property type="entry name" value="START-like_dom_sf"/>
</dbReference>
<dbReference type="Pfam" id="PF10604">
    <property type="entry name" value="Polyketide_cyc2"/>
    <property type="match status" value="1"/>
</dbReference>
<gene>
    <name evidence="1" type="ORF">GCM10022214_81560</name>
</gene>
<evidence type="ECO:0000313" key="2">
    <source>
        <dbReference type="Proteomes" id="UP001500683"/>
    </source>
</evidence>
<dbReference type="SUPFAM" id="SSF55961">
    <property type="entry name" value="Bet v1-like"/>
    <property type="match status" value="1"/>
</dbReference>
<organism evidence="1 2">
    <name type="scientific">Actinomadura miaoliensis</name>
    <dbReference type="NCBI Taxonomy" id="430685"/>
    <lineage>
        <taxon>Bacteria</taxon>
        <taxon>Bacillati</taxon>
        <taxon>Actinomycetota</taxon>
        <taxon>Actinomycetes</taxon>
        <taxon>Streptosporangiales</taxon>
        <taxon>Thermomonosporaceae</taxon>
        <taxon>Actinomadura</taxon>
    </lineage>
</organism>
<keyword evidence="2" id="KW-1185">Reference proteome</keyword>
<dbReference type="RefSeq" id="WP_344958344.1">
    <property type="nucleotide sequence ID" value="NZ_BAAAZG010000070.1"/>
</dbReference>
<dbReference type="Gene3D" id="3.30.530.20">
    <property type="match status" value="1"/>
</dbReference>
<evidence type="ECO:0000313" key="1">
    <source>
        <dbReference type="EMBL" id="GAA4103113.1"/>
    </source>
</evidence>
<proteinExistence type="predicted"/>
<dbReference type="InterPro" id="IPR019587">
    <property type="entry name" value="Polyketide_cyclase/dehydratase"/>
</dbReference>
<dbReference type="Proteomes" id="UP001500683">
    <property type="component" value="Unassembled WGS sequence"/>
</dbReference>
<dbReference type="EMBL" id="BAAAZG010000070">
    <property type="protein sequence ID" value="GAA4103113.1"/>
    <property type="molecule type" value="Genomic_DNA"/>
</dbReference>
<sequence length="142" mass="15619">MRHEVVTAVRAPAGRVWETISTVERWPDWTPTVTRARRLDDGPLRTGARTELTQPRQPARVWVVTEIRDGGSFTWTTGGRGLRFTAGHELRDGAGGEVTVVLTFEVSGPLAPLATLLAGRTIRDYVDTEARSLKAWCEAHAG</sequence>
<protein>
    <recommendedName>
        <fullName evidence="3">Polyketide cyclase</fullName>
    </recommendedName>
</protein>
<name>A0ABP7X3C7_9ACTN</name>
<accession>A0ABP7X3C7</accession>
<comment type="caution">
    <text evidence="1">The sequence shown here is derived from an EMBL/GenBank/DDBJ whole genome shotgun (WGS) entry which is preliminary data.</text>
</comment>
<evidence type="ECO:0008006" key="3">
    <source>
        <dbReference type="Google" id="ProtNLM"/>
    </source>
</evidence>